<reference evidence="3" key="2">
    <citation type="submission" date="2020-11" db="EMBL/GenBank/DDBJ databases">
        <authorList>
            <consortium name="DOE Joint Genome Institute"/>
            <person name="Kuo A."/>
            <person name="Miyauchi S."/>
            <person name="Kiss E."/>
            <person name="Drula E."/>
            <person name="Kohler A."/>
            <person name="Sanchez-Garcia M."/>
            <person name="Andreopoulos B."/>
            <person name="Barry K.W."/>
            <person name="Bonito G."/>
            <person name="Buee M."/>
            <person name="Carver A."/>
            <person name="Chen C."/>
            <person name="Cichocki N."/>
            <person name="Clum A."/>
            <person name="Culley D."/>
            <person name="Crous P.W."/>
            <person name="Fauchery L."/>
            <person name="Girlanda M."/>
            <person name="Hayes R."/>
            <person name="Keri Z."/>
            <person name="Labutti K."/>
            <person name="Lipzen A."/>
            <person name="Lombard V."/>
            <person name="Magnuson J."/>
            <person name="Maillard F."/>
            <person name="Morin E."/>
            <person name="Murat C."/>
            <person name="Nolan M."/>
            <person name="Ohm R."/>
            <person name="Pangilinan J."/>
            <person name="Pereira M."/>
            <person name="Perotto S."/>
            <person name="Peter M."/>
            <person name="Riley R."/>
            <person name="Sitrit Y."/>
            <person name="Stielow B."/>
            <person name="Szollosi G."/>
            <person name="Zifcakova L."/>
            <person name="Stursova M."/>
            <person name="Spatafora J.W."/>
            <person name="Tedersoo L."/>
            <person name="Vaario L.-M."/>
            <person name="Yamada A."/>
            <person name="Yan M."/>
            <person name="Wang P."/>
            <person name="Xu J."/>
            <person name="Bruns T."/>
            <person name="Baldrian P."/>
            <person name="Vilgalys R."/>
            <person name="Henrissat B."/>
            <person name="Grigoriev I.V."/>
            <person name="Hibbett D."/>
            <person name="Nagy L.G."/>
            <person name="Martin F.M."/>
        </authorList>
    </citation>
    <scope>NUCLEOTIDE SEQUENCE</scope>
    <source>
        <strain evidence="3">UH-Tt-Lm1</strain>
    </source>
</reference>
<evidence type="ECO:0000256" key="1">
    <source>
        <dbReference type="ARBA" id="ARBA00005375"/>
    </source>
</evidence>
<dbReference type="PANTHER" id="PTHR11567:SF142">
    <property type="entry name" value="PHOSPHOGLYCERATE MUTASE-LIKE PROTEIN"/>
    <property type="match status" value="1"/>
</dbReference>
<accession>A0A9P6HDL9</accession>
<dbReference type="SUPFAM" id="SSF53254">
    <property type="entry name" value="Phosphoglycerate mutase-like"/>
    <property type="match status" value="1"/>
</dbReference>
<dbReference type="PANTHER" id="PTHR11567">
    <property type="entry name" value="ACID PHOSPHATASE-RELATED"/>
    <property type="match status" value="1"/>
</dbReference>
<keyword evidence="4" id="KW-1185">Reference proteome</keyword>
<reference evidence="3" key="1">
    <citation type="journal article" date="2020" name="Nat. Commun.">
        <title>Large-scale genome sequencing of mycorrhizal fungi provides insights into the early evolution of symbiotic traits.</title>
        <authorList>
            <person name="Miyauchi S."/>
            <person name="Kiss E."/>
            <person name="Kuo A."/>
            <person name="Drula E."/>
            <person name="Kohler A."/>
            <person name="Sanchez-Garcia M."/>
            <person name="Morin E."/>
            <person name="Andreopoulos B."/>
            <person name="Barry K.W."/>
            <person name="Bonito G."/>
            <person name="Buee M."/>
            <person name="Carver A."/>
            <person name="Chen C."/>
            <person name="Cichocki N."/>
            <person name="Clum A."/>
            <person name="Culley D."/>
            <person name="Crous P.W."/>
            <person name="Fauchery L."/>
            <person name="Girlanda M."/>
            <person name="Hayes R.D."/>
            <person name="Keri Z."/>
            <person name="LaButti K."/>
            <person name="Lipzen A."/>
            <person name="Lombard V."/>
            <person name="Magnuson J."/>
            <person name="Maillard F."/>
            <person name="Murat C."/>
            <person name="Nolan M."/>
            <person name="Ohm R.A."/>
            <person name="Pangilinan J."/>
            <person name="Pereira M.F."/>
            <person name="Perotto S."/>
            <person name="Peter M."/>
            <person name="Pfister S."/>
            <person name="Riley R."/>
            <person name="Sitrit Y."/>
            <person name="Stielow J.B."/>
            <person name="Szollosi G."/>
            <person name="Zifcakova L."/>
            <person name="Stursova M."/>
            <person name="Spatafora J.W."/>
            <person name="Tedersoo L."/>
            <person name="Vaario L.M."/>
            <person name="Yamada A."/>
            <person name="Yan M."/>
            <person name="Wang P."/>
            <person name="Xu J."/>
            <person name="Bruns T."/>
            <person name="Baldrian P."/>
            <person name="Vilgalys R."/>
            <person name="Dunand C."/>
            <person name="Henrissat B."/>
            <person name="Grigoriev I.V."/>
            <person name="Hibbett D."/>
            <person name="Nagy L.G."/>
            <person name="Martin F.M."/>
        </authorList>
    </citation>
    <scope>NUCLEOTIDE SEQUENCE</scope>
    <source>
        <strain evidence="3">UH-Tt-Lm1</strain>
    </source>
</reference>
<dbReference type="EMBL" id="WIUZ02000009">
    <property type="protein sequence ID" value="KAF9783875.1"/>
    <property type="molecule type" value="Genomic_DNA"/>
</dbReference>
<name>A0A9P6HDL9_9AGAM</name>
<proteinExistence type="inferred from homology"/>
<dbReference type="Gene3D" id="3.40.50.1240">
    <property type="entry name" value="Phosphoglycerate mutase-like"/>
    <property type="match status" value="1"/>
</dbReference>
<dbReference type="GO" id="GO:0016791">
    <property type="term" value="F:phosphatase activity"/>
    <property type="evidence" value="ECO:0007669"/>
    <property type="project" value="TreeGrafter"/>
</dbReference>
<evidence type="ECO:0000313" key="3">
    <source>
        <dbReference type="EMBL" id="KAF9783875.1"/>
    </source>
</evidence>
<organism evidence="3 4">
    <name type="scientific">Thelephora terrestris</name>
    <dbReference type="NCBI Taxonomy" id="56493"/>
    <lineage>
        <taxon>Eukaryota</taxon>
        <taxon>Fungi</taxon>
        <taxon>Dikarya</taxon>
        <taxon>Basidiomycota</taxon>
        <taxon>Agaricomycotina</taxon>
        <taxon>Agaricomycetes</taxon>
        <taxon>Thelephorales</taxon>
        <taxon>Thelephoraceae</taxon>
        <taxon>Thelephora</taxon>
    </lineage>
</organism>
<dbReference type="AlphaFoldDB" id="A0A9P6HDL9"/>
<dbReference type="InterPro" id="IPR000560">
    <property type="entry name" value="His_Pase_clade-2"/>
</dbReference>
<gene>
    <name evidence="3" type="ORF">BJ322DRAFT_1007540</name>
</gene>
<sequence length="464" mass="52042">MSIKGVVVLARNGDHMGCYQDPKTYKYGPTESTPFGEYQSHALGALLRDTYLTGSGDTKIPKISTELANLKQVHVRVKIGSEGTAVFDSATALLQGLFPPTSKNREQLADGTVIVAPLGGYQYIPVETVEPYNDLSLESWTNCPAFEKHIQKVYESDEFKKKAQEAGRFLSKLKDFTFGRPTTLENIWNVYDYVNTQLTHNKTFAYRLPPTYINQVRDLVNFHEDRVFSDSDMAGIGNIAGRTTTNSILTALERISFDGDPLQVLLIETSYQPFISFFHMTEIAKHYPELAGLPDYASALAIEIRAGPAPDQRDFVRVKFRNGTHSDDFETLSVFGHRGDIPLTEFIYRLENSVIGSAREWGKVCGTNKYATFDSVTLPEVDIKTIGEELAHPSLNLLYGFILAIFMLFSIYTIGSFIKTKFQARKRIQLPVTAQEVQEGSNLLPTQPHRIVVADYKSVAGRRY</sequence>
<evidence type="ECO:0000313" key="4">
    <source>
        <dbReference type="Proteomes" id="UP000736335"/>
    </source>
</evidence>
<keyword evidence="2" id="KW-0812">Transmembrane</keyword>
<comment type="caution">
    <text evidence="3">The sequence shown here is derived from an EMBL/GenBank/DDBJ whole genome shotgun (WGS) entry which is preliminary data.</text>
</comment>
<comment type="similarity">
    <text evidence="1">Belongs to the histidine acid phosphatase family.</text>
</comment>
<dbReference type="InterPro" id="IPR029033">
    <property type="entry name" value="His_PPase_superfam"/>
</dbReference>
<protein>
    <submittedName>
        <fullName evidence="3">Histidine phosphatase superfamily</fullName>
    </submittedName>
</protein>
<dbReference type="OrthoDB" id="258392at2759"/>
<dbReference type="InterPro" id="IPR050645">
    <property type="entry name" value="Histidine_acid_phosphatase"/>
</dbReference>
<dbReference type="Pfam" id="PF00328">
    <property type="entry name" value="His_Phos_2"/>
    <property type="match status" value="1"/>
</dbReference>
<keyword evidence="2" id="KW-0472">Membrane</keyword>
<feature type="transmembrane region" description="Helical" evidence="2">
    <location>
        <begin position="397"/>
        <end position="418"/>
    </location>
</feature>
<evidence type="ECO:0000256" key="2">
    <source>
        <dbReference type="SAM" id="Phobius"/>
    </source>
</evidence>
<dbReference type="Proteomes" id="UP000736335">
    <property type="component" value="Unassembled WGS sequence"/>
</dbReference>
<keyword evidence="2" id="KW-1133">Transmembrane helix</keyword>